<keyword evidence="24" id="KW-1185">Reference proteome</keyword>
<evidence type="ECO:0000256" key="19">
    <source>
        <dbReference type="ARBA" id="ARBA00024827"/>
    </source>
</evidence>
<evidence type="ECO:0000256" key="7">
    <source>
        <dbReference type="ARBA" id="ARBA00022475"/>
    </source>
</evidence>
<comment type="caution">
    <text evidence="23">The sequence shown here is derived from an EMBL/GenBank/DDBJ whole genome shotgun (WGS) entry which is preliminary data.</text>
</comment>
<comment type="subcellular location">
    <subcellularLocation>
        <location evidence="4">Cell membrane</location>
        <topology evidence="4">Multi-pass membrane protein</topology>
    </subcellularLocation>
    <subcellularLocation>
        <location evidence="3">Cytoplasm</location>
    </subcellularLocation>
</comment>
<keyword evidence="15" id="KW-0408">Iron</keyword>
<dbReference type="CDD" id="cd16917">
    <property type="entry name" value="HATPase_UhpB-NarQ-NarX-like"/>
    <property type="match status" value="1"/>
</dbReference>
<evidence type="ECO:0000256" key="6">
    <source>
        <dbReference type="ARBA" id="ARBA00017322"/>
    </source>
</evidence>
<dbReference type="STRING" id="1080227.A8L45_08675"/>
<dbReference type="OrthoDB" id="9797605at2"/>
<evidence type="ECO:0000259" key="22">
    <source>
        <dbReference type="PROSITE" id="PS50109"/>
    </source>
</evidence>
<dbReference type="Pfam" id="PF07730">
    <property type="entry name" value="HisKA_3"/>
    <property type="match status" value="1"/>
</dbReference>
<gene>
    <name evidence="23" type="ORF">A8L45_08675</name>
</gene>
<evidence type="ECO:0000256" key="21">
    <source>
        <dbReference type="SAM" id="Phobius"/>
    </source>
</evidence>
<feature type="transmembrane region" description="Helical" evidence="21">
    <location>
        <begin position="7"/>
        <end position="26"/>
    </location>
</feature>
<evidence type="ECO:0000256" key="9">
    <source>
        <dbReference type="ARBA" id="ARBA00022490"/>
    </source>
</evidence>
<dbReference type="PANTHER" id="PTHR24421:SF59">
    <property type="entry name" value="OXYGEN SENSOR HISTIDINE KINASE NREB"/>
    <property type="match status" value="1"/>
</dbReference>
<evidence type="ECO:0000256" key="17">
    <source>
        <dbReference type="ARBA" id="ARBA00023014"/>
    </source>
</evidence>
<keyword evidence="7" id="KW-1003">Cell membrane</keyword>
<comment type="catalytic activity">
    <reaction evidence="1">
        <text>ATP + protein L-histidine = ADP + protein N-phospho-L-histidine.</text>
        <dbReference type="EC" id="2.7.13.3"/>
    </reaction>
</comment>
<dbReference type="InterPro" id="IPR050482">
    <property type="entry name" value="Sensor_HK_TwoCompSys"/>
</dbReference>
<proteinExistence type="predicted"/>
<keyword evidence="8" id="KW-0004">4Fe-4S</keyword>
<dbReference type="SUPFAM" id="SSF55874">
    <property type="entry name" value="ATPase domain of HSP90 chaperone/DNA topoisomerase II/histidine kinase"/>
    <property type="match status" value="1"/>
</dbReference>
<keyword evidence="18 21" id="KW-0472">Membrane</keyword>
<evidence type="ECO:0000256" key="3">
    <source>
        <dbReference type="ARBA" id="ARBA00004496"/>
    </source>
</evidence>
<dbReference type="Pfam" id="PF17200">
    <property type="entry name" value="sCache_2"/>
    <property type="match status" value="1"/>
</dbReference>
<evidence type="ECO:0000256" key="18">
    <source>
        <dbReference type="ARBA" id="ARBA00023136"/>
    </source>
</evidence>
<evidence type="ECO:0000256" key="10">
    <source>
        <dbReference type="ARBA" id="ARBA00022679"/>
    </source>
</evidence>
<dbReference type="Gene3D" id="1.20.5.1930">
    <property type="match status" value="1"/>
</dbReference>
<evidence type="ECO:0000256" key="12">
    <source>
        <dbReference type="ARBA" id="ARBA00022723"/>
    </source>
</evidence>
<dbReference type="InterPro" id="IPR003594">
    <property type="entry name" value="HATPase_dom"/>
</dbReference>
<evidence type="ECO:0000256" key="8">
    <source>
        <dbReference type="ARBA" id="ARBA00022485"/>
    </source>
</evidence>
<keyword evidence="9" id="KW-0963">Cytoplasm</keyword>
<feature type="transmembrane region" description="Helical" evidence="21">
    <location>
        <begin position="202"/>
        <end position="226"/>
    </location>
</feature>
<evidence type="ECO:0000313" key="23">
    <source>
        <dbReference type="EMBL" id="ODA33887.1"/>
    </source>
</evidence>
<organism evidence="23 24">
    <name type="scientific">Veronia pacifica</name>
    <dbReference type="NCBI Taxonomy" id="1080227"/>
    <lineage>
        <taxon>Bacteria</taxon>
        <taxon>Pseudomonadati</taxon>
        <taxon>Pseudomonadota</taxon>
        <taxon>Gammaproteobacteria</taxon>
        <taxon>Vibrionales</taxon>
        <taxon>Vibrionaceae</taxon>
        <taxon>Veronia</taxon>
    </lineage>
</organism>
<dbReference type="GO" id="GO:0046872">
    <property type="term" value="F:metal ion binding"/>
    <property type="evidence" value="ECO:0007669"/>
    <property type="project" value="UniProtKB-KW"/>
</dbReference>
<dbReference type="EMBL" id="LYBM01000012">
    <property type="protein sequence ID" value="ODA33887.1"/>
    <property type="molecule type" value="Genomic_DNA"/>
</dbReference>
<keyword evidence="17" id="KW-0411">Iron-sulfur</keyword>
<evidence type="ECO:0000256" key="15">
    <source>
        <dbReference type="ARBA" id="ARBA00023004"/>
    </source>
</evidence>
<dbReference type="InterPro" id="IPR004358">
    <property type="entry name" value="Sig_transdc_His_kin-like_C"/>
</dbReference>
<dbReference type="InterPro" id="IPR011712">
    <property type="entry name" value="Sig_transdc_His_kin_sub3_dim/P"/>
</dbReference>
<keyword evidence="12" id="KW-0479">Metal-binding</keyword>
<reference evidence="23 24" key="1">
    <citation type="submission" date="2016-05" db="EMBL/GenBank/DDBJ databases">
        <title>Genomic Taxonomy of the Vibrionaceae.</title>
        <authorList>
            <person name="Gomez-Gil B."/>
            <person name="Enciso-Ibarra J."/>
        </authorList>
    </citation>
    <scope>NUCLEOTIDE SEQUENCE [LARGE SCALE GENOMIC DNA]</scope>
    <source>
        <strain evidence="23 24">CAIM 1920</strain>
    </source>
</reference>
<dbReference type="Gene3D" id="3.30.565.10">
    <property type="entry name" value="Histidine kinase-like ATPase, C-terminal domain"/>
    <property type="match status" value="1"/>
</dbReference>
<evidence type="ECO:0000256" key="20">
    <source>
        <dbReference type="ARBA" id="ARBA00030800"/>
    </source>
</evidence>
<dbReference type="GO" id="GO:0005886">
    <property type="term" value="C:plasma membrane"/>
    <property type="evidence" value="ECO:0007669"/>
    <property type="project" value="UniProtKB-SubCell"/>
</dbReference>
<evidence type="ECO:0000256" key="2">
    <source>
        <dbReference type="ARBA" id="ARBA00001966"/>
    </source>
</evidence>
<dbReference type="PROSITE" id="PS50109">
    <property type="entry name" value="HIS_KIN"/>
    <property type="match status" value="1"/>
</dbReference>
<comment type="function">
    <text evidence="19">Member of the two-component regulatory system NreB/NreC involved in the control of dissimilatory nitrate/nitrite reduction in response to oxygen. NreB functions as a direct oxygen sensor histidine kinase which is autophosphorylated, in the absence of oxygen, probably at the conserved histidine residue, and transfers its phosphate group probably to a conserved aspartate residue of NreC. NreB/NreC activates the expression of the nitrate (narGHJI) and nitrite (nir) reductase operons, as well as the putative nitrate transporter gene narT.</text>
</comment>
<evidence type="ECO:0000256" key="4">
    <source>
        <dbReference type="ARBA" id="ARBA00004651"/>
    </source>
</evidence>
<dbReference type="Proteomes" id="UP000094936">
    <property type="component" value="Unassembled WGS sequence"/>
</dbReference>
<dbReference type="GO" id="GO:0000155">
    <property type="term" value="F:phosphorelay sensor kinase activity"/>
    <property type="evidence" value="ECO:0007669"/>
    <property type="project" value="InterPro"/>
</dbReference>
<evidence type="ECO:0000256" key="1">
    <source>
        <dbReference type="ARBA" id="ARBA00000085"/>
    </source>
</evidence>
<evidence type="ECO:0000313" key="24">
    <source>
        <dbReference type="Proteomes" id="UP000094936"/>
    </source>
</evidence>
<dbReference type="PRINTS" id="PR00344">
    <property type="entry name" value="BCTRLSENSOR"/>
</dbReference>
<dbReference type="PANTHER" id="PTHR24421">
    <property type="entry name" value="NITRATE/NITRITE SENSOR PROTEIN NARX-RELATED"/>
    <property type="match status" value="1"/>
</dbReference>
<dbReference type="SMART" id="SM00387">
    <property type="entry name" value="HATPase_c"/>
    <property type="match status" value="1"/>
</dbReference>
<sequence>MKLRHKVILLTLTPILLVSSIFMWVINNQLSLLAVSETEALSNELFDNRKNILKHYVELTTRVISYLETTPSSEDNHTKEEILNIIRSLRFADDGYFYVYDGEGNNLAHPVIPALEGKNLIELRDSEGNLVIRNLLAAAQFGDGYYKYTWQKPSTSEVVPKLGYAVWLPDKKWMLGTGLYIEDIDQQVAKVESVIDSSIQRIFSMFVFVLVTVIIVIILIALAVNLHEHYESDCRLRELTYKNVILQEESSKRLSRELHDGVNQLLVSAKCHLEIIKTSLDKNQPLPILNHIVKSEHSLTKAINEVRTISRRLRPSALDDIGLNAAIESLLDDFFADGAMRVLLFLDQKLPCLPCDFGTSLYRTVQESLVNVKKHANSHKVEVTLKYIQPCVHLSIRDEGTGFSVEQALAGEGIGLRNMRERIEYIGGEFHIWSQPNRGTEITAVVKIPETALKMGND</sequence>
<dbReference type="InterPro" id="IPR036890">
    <property type="entry name" value="HATPase_C_sf"/>
</dbReference>
<accession>A0A1C3EKX4</accession>
<keyword evidence="14 21" id="KW-1133">Transmembrane helix</keyword>
<keyword evidence="11 21" id="KW-0812">Transmembrane</keyword>
<dbReference type="InterPro" id="IPR005467">
    <property type="entry name" value="His_kinase_dom"/>
</dbReference>
<keyword evidence="13" id="KW-0418">Kinase</keyword>
<protein>
    <recommendedName>
        <fullName evidence="6">Oxygen sensor histidine kinase NreB</fullName>
        <ecNumber evidence="5">2.7.13.3</ecNumber>
    </recommendedName>
    <alternativeName>
        <fullName evidence="20">Nitrogen regulation protein B</fullName>
    </alternativeName>
</protein>
<name>A0A1C3EKX4_9GAMM</name>
<comment type="cofactor">
    <cofactor evidence="2">
        <name>[4Fe-4S] cluster</name>
        <dbReference type="ChEBI" id="CHEBI:49883"/>
    </cofactor>
</comment>
<dbReference type="SMART" id="SM01049">
    <property type="entry name" value="Cache_2"/>
    <property type="match status" value="1"/>
</dbReference>
<keyword evidence="16" id="KW-0902">Two-component regulatory system</keyword>
<dbReference type="GO" id="GO:0046983">
    <property type="term" value="F:protein dimerization activity"/>
    <property type="evidence" value="ECO:0007669"/>
    <property type="project" value="InterPro"/>
</dbReference>
<dbReference type="Pfam" id="PF02518">
    <property type="entry name" value="HATPase_c"/>
    <property type="match status" value="1"/>
</dbReference>
<dbReference type="InterPro" id="IPR033480">
    <property type="entry name" value="sCache_2"/>
</dbReference>
<dbReference type="EC" id="2.7.13.3" evidence="5"/>
<evidence type="ECO:0000256" key="14">
    <source>
        <dbReference type="ARBA" id="ARBA00022989"/>
    </source>
</evidence>
<dbReference type="GO" id="GO:0005737">
    <property type="term" value="C:cytoplasm"/>
    <property type="evidence" value="ECO:0007669"/>
    <property type="project" value="UniProtKB-SubCell"/>
</dbReference>
<dbReference type="GO" id="GO:0051539">
    <property type="term" value="F:4 iron, 4 sulfur cluster binding"/>
    <property type="evidence" value="ECO:0007669"/>
    <property type="project" value="UniProtKB-KW"/>
</dbReference>
<feature type="domain" description="Histidine kinase" evidence="22">
    <location>
        <begin position="253"/>
        <end position="450"/>
    </location>
</feature>
<dbReference type="AlphaFoldDB" id="A0A1C3EKX4"/>
<evidence type="ECO:0000256" key="16">
    <source>
        <dbReference type="ARBA" id="ARBA00023012"/>
    </source>
</evidence>
<evidence type="ECO:0000256" key="13">
    <source>
        <dbReference type="ARBA" id="ARBA00022777"/>
    </source>
</evidence>
<evidence type="ECO:0000256" key="5">
    <source>
        <dbReference type="ARBA" id="ARBA00012438"/>
    </source>
</evidence>
<dbReference type="Gene3D" id="3.30.450.20">
    <property type="entry name" value="PAS domain"/>
    <property type="match status" value="1"/>
</dbReference>
<keyword evidence="10" id="KW-0808">Transferase</keyword>
<evidence type="ECO:0000256" key="11">
    <source>
        <dbReference type="ARBA" id="ARBA00022692"/>
    </source>
</evidence>